<dbReference type="Proteomes" id="UP000674938">
    <property type="component" value="Unassembled WGS sequence"/>
</dbReference>
<dbReference type="CDD" id="cd00267">
    <property type="entry name" value="ABC_ATPase"/>
    <property type="match status" value="1"/>
</dbReference>
<dbReference type="InterPro" id="IPR046947">
    <property type="entry name" value="LytR-like"/>
</dbReference>
<dbReference type="InterPro" id="IPR003439">
    <property type="entry name" value="ABC_transporter-like_ATP-bd"/>
</dbReference>
<accession>A0A940ST71</accession>
<proteinExistence type="predicted"/>
<evidence type="ECO:0000259" key="1">
    <source>
        <dbReference type="PROSITE" id="PS50893"/>
    </source>
</evidence>
<dbReference type="Pfam" id="PF04397">
    <property type="entry name" value="LytTR"/>
    <property type="match status" value="1"/>
</dbReference>
<dbReference type="PIRSF" id="PIRSF036612">
    <property type="entry name" value="ABC_ATP_LytTR"/>
    <property type="match status" value="1"/>
</dbReference>
<keyword evidence="4" id="KW-1185">Reference proteome</keyword>
<dbReference type="InterPro" id="IPR007492">
    <property type="entry name" value="LytTR_DNA-bd_dom"/>
</dbReference>
<organism evidence="3 4">
    <name type="scientific">Vagococcus allomyrinae</name>
    <dbReference type="NCBI Taxonomy" id="2794353"/>
    <lineage>
        <taxon>Bacteria</taxon>
        <taxon>Bacillati</taxon>
        <taxon>Bacillota</taxon>
        <taxon>Bacilli</taxon>
        <taxon>Lactobacillales</taxon>
        <taxon>Enterococcaceae</taxon>
        <taxon>Vagococcus</taxon>
    </lineage>
</organism>
<dbReference type="PANTHER" id="PTHR37299:SF1">
    <property type="entry name" value="STAGE 0 SPORULATION PROTEIN A HOMOLOG"/>
    <property type="match status" value="1"/>
</dbReference>
<dbReference type="EMBL" id="JAEEGA010000002">
    <property type="protein sequence ID" value="MBP1040005.1"/>
    <property type="molecule type" value="Genomic_DNA"/>
</dbReference>
<dbReference type="Gene3D" id="2.40.50.1020">
    <property type="entry name" value="LytTr DNA-binding domain"/>
    <property type="match status" value="1"/>
</dbReference>
<evidence type="ECO:0000313" key="4">
    <source>
        <dbReference type="Proteomes" id="UP000674938"/>
    </source>
</evidence>
<dbReference type="SUPFAM" id="SSF52540">
    <property type="entry name" value="P-loop containing nucleoside triphosphate hydrolases"/>
    <property type="match status" value="1"/>
</dbReference>
<evidence type="ECO:0000313" key="3">
    <source>
        <dbReference type="EMBL" id="MBP1040005.1"/>
    </source>
</evidence>
<dbReference type="SMART" id="SM00850">
    <property type="entry name" value="LytTR"/>
    <property type="match status" value="1"/>
</dbReference>
<reference evidence="3" key="1">
    <citation type="submission" date="2020-12" db="EMBL/GenBank/DDBJ databases">
        <title>Vagococcus allomyrinae sp. nov. and Enterococcus lavae sp. nov., isolated from the larvae of Allomyrina dichotoma.</title>
        <authorList>
            <person name="Lee S.D."/>
        </authorList>
    </citation>
    <scope>NUCLEOTIDE SEQUENCE</scope>
    <source>
        <strain evidence="3">BWB3-3</strain>
    </source>
</reference>
<dbReference type="PANTHER" id="PTHR37299">
    <property type="entry name" value="TRANSCRIPTIONAL REGULATOR-RELATED"/>
    <property type="match status" value="1"/>
</dbReference>
<dbReference type="PROSITE" id="PS50930">
    <property type="entry name" value="HTH_LYTTR"/>
    <property type="match status" value="1"/>
</dbReference>
<comment type="caution">
    <text evidence="3">The sequence shown here is derived from an EMBL/GenBank/DDBJ whole genome shotgun (WGS) entry which is preliminary data.</text>
</comment>
<dbReference type="PROSITE" id="PS50893">
    <property type="entry name" value="ABC_TRANSPORTER_2"/>
    <property type="match status" value="1"/>
</dbReference>
<dbReference type="InterPro" id="IPR027417">
    <property type="entry name" value="P-loop_NTPase"/>
</dbReference>
<dbReference type="GO" id="GO:0016887">
    <property type="term" value="F:ATP hydrolysis activity"/>
    <property type="evidence" value="ECO:0007669"/>
    <property type="project" value="InterPro"/>
</dbReference>
<dbReference type="GO" id="GO:0003677">
    <property type="term" value="F:DNA binding"/>
    <property type="evidence" value="ECO:0007669"/>
    <property type="project" value="UniProtKB-KW"/>
</dbReference>
<feature type="domain" description="HTH LytTR-type" evidence="2">
    <location>
        <begin position="223"/>
        <end position="329"/>
    </location>
</feature>
<dbReference type="GO" id="GO:0000156">
    <property type="term" value="F:phosphorelay response regulator activity"/>
    <property type="evidence" value="ECO:0007669"/>
    <property type="project" value="InterPro"/>
</dbReference>
<dbReference type="InterPro" id="IPR012046">
    <property type="entry name" value="LytTR_ABC"/>
</dbReference>
<dbReference type="Pfam" id="PF00005">
    <property type="entry name" value="ABC_tran"/>
    <property type="match status" value="1"/>
</dbReference>
<evidence type="ECO:0000259" key="2">
    <source>
        <dbReference type="PROSITE" id="PS50930"/>
    </source>
</evidence>
<dbReference type="AlphaFoldDB" id="A0A940ST71"/>
<dbReference type="RefSeq" id="WP_209524904.1">
    <property type="nucleotide sequence ID" value="NZ_JAEEGA010000002.1"/>
</dbReference>
<feature type="domain" description="ABC transporter" evidence="1">
    <location>
        <begin position="4"/>
        <end position="217"/>
    </location>
</feature>
<sequence length="329" mass="37710">MSLLTAIHLTKEKDQQTILKNIDLTIQCNQRIGIKMTHTETIMLFNLFEGRESPSSGSLKRERAVILSIRKEDQLYQKVSIRKYLATFMKISGNQLEMTNLAEDFSLIDLLDTPIKKLSVDQRQRVHLARVFLFNPQILLIESPLTDLTDEGIELYLKALKIFEPLQTALLFAASYTEELLLLGDEIYHYNKQIGLEKTDVTLAEEMSVNDEESLYVPSIFKIACKVADKTIFFDPIEVDFVESINSVSHISVSGEQFPTTLTMTELETKLMAFGFFRSHRSYLVNLQRVAELISYSKNSFTLNLKGNEGAKIPLSRSRLDEFKEIMNF</sequence>
<keyword evidence="3" id="KW-0238">DNA-binding</keyword>
<name>A0A940ST71_9ENTE</name>
<dbReference type="Gene3D" id="3.40.50.300">
    <property type="entry name" value="P-loop containing nucleotide triphosphate hydrolases"/>
    <property type="match status" value="1"/>
</dbReference>
<gene>
    <name evidence="3" type="ORF">I6N95_03165</name>
</gene>
<dbReference type="GO" id="GO:0005524">
    <property type="term" value="F:ATP binding"/>
    <property type="evidence" value="ECO:0007669"/>
    <property type="project" value="InterPro"/>
</dbReference>
<protein>
    <submittedName>
        <fullName evidence="3">LytTR family transcriptional regulator DNA-binding domain-containing protein</fullName>
    </submittedName>
</protein>